<evidence type="ECO:0000259" key="1">
    <source>
        <dbReference type="SMART" id="SM00256"/>
    </source>
</evidence>
<comment type="caution">
    <text evidence="2">The sequence shown here is derived from an EMBL/GenBank/DDBJ whole genome shotgun (WGS) entry which is preliminary data.</text>
</comment>
<dbReference type="Proteomes" id="UP000824890">
    <property type="component" value="Unassembled WGS sequence"/>
</dbReference>
<reference evidence="2 3" key="1">
    <citation type="submission" date="2021-05" db="EMBL/GenBank/DDBJ databases">
        <title>Genome Assembly of Synthetic Allotetraploid Brassica napus Reveals Homoeologous Exchanges between Subgenomes.</title>
        <authorList>
            <person name="Davis J.T."/>
        </authorList>
    </citation>
    <scope>NUCLEOTIDE SEQUENCE [LARGE SCALE GENOMIC DNA]</scope>
    <source>
        <strain evidence="3">cv. Da-Ae</strain>
        <tissue evidence="2">Seedling</tissue>
    </source>
</reference>
<keyword evidence="3" id="KW-1185">Reference proteome</keyword>
<dbReference type="Gene3D" id="1.20.1280.50">
    <property type="match status" value="1"/>
</dbReference>
<accession>A0ABQ8DPD2</accession>
<protein>
    <recommendedName>
        <fullName evidence="1">F-box domain-containing protein</fullName>
    </recommendedName>
</protein>
<dbReference type="PANTHER" id="PTHR35546">
    <property type="entry name" value="F-BOX PROTEIN INTERACTION DOMAIN PROTEIN-RELATED"/>
    <property type="match status" value="1"/>
</dbReference>
<dbReference type="SMART" id="SM00256">
    <property type="entry name" value="FBOX"/>
    <property type="match status" value="1"/>
</dbReference>
<organism evidence="2 3">
    <name type="scientific">Brassica napus</name>
    <name type="common">Rape</name>
    <dbReference type="NCBI Taxonomy" id="3708"/>
    <lineage>
        <taxon>Eukaryota</taxon>
        <taxon>Viridiplantae</taxon>
        <taxon>Streptophyta</taxon>
        <taxon>Embryophyta</taxon>
        <taxon>Tracheophyta</taxon>
        <taxon>Spermatophyta</taxon>
        <taxon>Magnoliopsida</taxon>
        <taxon>eudicotyledons</taxon>
        <taxon>Gunneridae</taxon>
        <taxon>Pentapetalae</taxon>
        <taxon>rosids</taxon>
        <taxon>malvids</taxon>
        <taxon>Brassicales</taxon>
        <taxon>Brassicaceae</taxon>
        <taxon>Brassiceae</taxon>
        <taxon>Brassica</taxon>
    </lineage>
</organism>
<name>A0ABQ8DPD2_BRANA</name>
<dbReference type="InterPro" id="IPR055290">
    <property type="entry name" value="At3g26010-like"/>
</dbReference>
<sequence>MQSFVSVKYLSHDMMLRAVKPEPPEVAKPIASKPVVIPAGTRTGLNTTNSGIVAINATAVPARDKPASNKRNIAAMVAKTAVKKPLNVGCECFSCFFFNNPILTIFEWLEEREPASLVPMKLGFICIEIKWCGLRARYMLISHETMQVMNVELYVTQSRLFRFLILTTKTTTIHLLMSEPFMDESRGNLYFIEVNDQSSSDLSVYEMERNDSSWSLKYHVDLEPVAAAFPEMIITEYYTYRWIYAFSVIGFVKEEIDAESYIVLHIPNKAVKYNFINKTFKKLCSFEPSQDDGVNNFYGSRRSFKTRTKAPRSARIRISSSPAKIVVDLDDVLLHILSFLPIKTLIKCKRVSKRWRSLITNPNFSNRIISSKHPLPISGLYLKGTRDIEYRFVSLLDDDDEEVNEQLLSLSSSPLRFIDHPSPIIVMQSTNGLLLCKCTCPPNHFNRNFYVYNPTTKQKTLLPRIIDHVALSLAFDPSKSPHYKVFCLRKSSISSPVSPVSSVSSVFYHIEVYSSNEGPWRRLVSVPSSALPQTVTDLSNTVFWNGATDAESSYIVLHIPNKAVKYYFISKTFKKLCSFETSDDGGENFYGFGRSFQFIESLANV</sequence>
<dbReference type="PANTHER" id="PTHR35546:SF134">
    <property type="entry name" value="F-BOX ASSOCIATED DOMAIN-CONTAINING PROTEIN"/>
    <property type="match status" value="1"/>
</dbReference>
<dbReference type="Pfam" id="PF00646">
    <property type="entry name" value="F-box"/>
    <property type="match status" value="1"/>
</dbReference>
<dbReference type="EMBL" id="JAGKQM010000003">
    <property type="protein sequence ID" value="KAH0931234.1"/>
    <property type="molecule type" value="Genomic_DNA"/>
</dbReference>
<dbReference type="SUPFAM" id="SSF81383">
    <property type="entry name" value="F-box domain"/>
    <property type="match status" value="1"/>
</dbReference>
<dbReference type="InterPro" id="IPR036047">
    <property type="entry name" value="F-box-like_dom_sf"/>
</dbReference>
<gene>
    <name evidence="2" type="ORF">HID58_008351</name>
</gene>
<dbReference type="InterPro" id="IPR001810">
    <property type="entry name" value="F-box_dom"/>
</dbReference>
<proteinExistence type="predicted"/>
<evidence type="ECO:0000313" key="2">
    <source>
        <dbReference type="EMBL" id="KAH0931234.1"/>
    </source>
</evidence>
<evidence type="ECO:0000313" key="3">
    <source>
        <dbReference type="Proteomes" id="UP000824890"/>
    </source>
</evidence>
<feature type="domain" description="F-box" evidence="1">
    <location>
        <begin position="329"/>
        <end position="368"/>
    </location>
</feature>